<evidence type="ECO:0000256" key="5">
    <source>
        <dbReference type="ARBA" id="ARBA00023163"/>
    </source>
</evidence>
<dbReference type="AlphaFoldDB" id="A0A401ZB18"/>
<dbReference type="PANTHER" id="PTHR43133:SF57">
    <property type="entry name" value="RNA POLYMERASE SIGMA-70 FACTOR"/>
    <property type="match status" value="1"/>
</dbReference>
<evidence type="ECO:0000256" key="3">
    <source>
        <dbReference type="ARBA" id="ARBA00023082"/>
    </source>
</evidence>
<dbReference type="GO" id="GO:0006352">
    <property type="term" value="P:DNA-templated transcription initiation"/>
    <property type="evidence" value="ECO:0007669"/>
    <property type="project" value="InterPro"/>
</dbReference>
<evidence type="ECO:0000256" key="1">
    <source>
        <dbReference type="ARBA" id="ARBA00010641"/>
    </source>
</evidence>
<reference evidence="10" key="1">
    <citation type="submission" date="2018-12" db="EMBL/GenBank/DDBJ databases">
        <title>Tengunoibacter tsumagoiensis gen. nov., sp. nov., Dictyobacter kobayashii sp. nov., D. alpinus sp. nov., and D. joshuensis sp. nov. and description of Dictyobacteraceae fam. nov. within the order Ktedonobacterales isolated from Tengu-no-mugimeshi.</title>
        <authorList>
            <person name="Wang C.M."/>
            <person name="Zheng Y."/>
            <person name="Sakai Y."/>
            <person name="Toyoda A."/>
            <person name="Minakuchi Y."/>
            <person name="Abe K."/>
            <person name="Yokota A."/>
            <person name="Yabe S."/>
        </authorList>
    </citation>
    <scope>NUCLEOTIDE SEQUENCE [LARGE SCALE GENOMIC DNA]</scope>
    <source>
        <strain evidence="10">S-27</strain>
    </source>
</reference>
<dbReference type="NCBIfam" id="TIGR02937">
    <property type="entry name" value="sigma70-ECF"/>
    <property type="match status" value="1"/>
</dbReference>
<dbReference type="InterPro" id="IPR039425">
    <property type="entry name" value="RNA_pol_sigma-70-like"/>
</dbReference>
<gene>
    <name evidence="9" type="ORF">KDAU_14030</name>
</gene>
<comment type="similarity">
    <text evidence="1">Belongs to the sigma-70 factor family. ECF subfamily.</text>
</comment>
<dbReference type="InterPro" id="IPR013324">
    <property type="entry name" value="RNA_pol_sigma_r3/r4-like"/>
</dbReference>
<dbReference type="Pfam" id="PF04542">
    <property type="entry name" value="Sigma70_r2"/>
    <property type="match status" value="1"/>
</dbReference>
<evidence type="ECO:0000313" key="10">
    <source>
        <dbReference type="Proteomes" id="UP000287224"/>
    </source>
</evidence>
<evidence type="ECO:0000259" key="7">
    <source>
        <dbReference type="Pfam" id="PF04542"/>
    </source>
</evidence>
<proteinExistence type="inferred from homology"/>
<dbReference type="GO" id="GO:0003677">
    <property type="term" value="F:DNA binding"/>
    <property type="evidence" value="ECO:0007669"/>
    <property type="project" value="UniProtKB-KW"/>
</dbReference>
<keyword evidence="4" id="KW-0238">DNA-binding</keyword>
<dbReference type="PANTHER" id="PTHR43133">
    <property type="entry name" value="RNA POLYMERASE ECF-TYPE SIGMA FACTO"/>
    <property type="match status" value="1"/>
</dbReference>
<keyword evidence="3" id="KW-0731">Sigma factor</keyword>
<dbReference type="InterPro" id="IPR014284">
    <property type="entry name" value="RNA_pol_sigma-70_dom"/>
</dbReference>
<feature type="domain" description="RNA polymerase sigma-70 region 2" evidence="7">
    <location>
        <begin position="40"/>
        <end position="109"/>
    </location>
</feature>
<evidence type="ECO:0000259" key="8">
    <source>
        <dbReference type="Pfam" id="PF04545"/>
    </source>
</evidence>
<organism evidence="9 10">
    <name type="scientific">Dictyobacter aurantiacus</name>
    <dbReference type="NCBI Taxonomy" id="1936993"/>
    <lineage>
        <taxon>Bacteria</taxon>
        <taxon>Bacillati</taxon>
        <taxon>Chloroflexota</taxon>
        <taxon>Ktedonobacteria</taxon>
        <taxon>Ktedonobacterales</taxon>
        <taxon>Dictyobacteraceae</taxon>
        <taxon>Dictyobacter</taxon>
    </lineage>
</organism>
<evidence type="ECO:0000313" key="9">
    <source>
        <dbReference type="EMBL" id="GCE04074.1"/>
    </source>
</evidence>
<feature type="compositionally biased region" description="Basic residues" evidence="6">
    <location>
        <begin position="215"/>
        <end position="224"/>
    </location>
</feature>
<accession>A0A401ZB18</accession>
<evidence type="ECO:0000256" key="6">
    <source>
        <dbReference type="SAM" id="MobiDB-lite"/>
    </source>
</evidence>
<dbReference type="InterPro" id="IPR036388">
    <property type="entry name" value="WH-like_DNA-bd_sf"/>
</dbReference>
<dbReference type="Proteomes" id="UP000287224">
    <property type="component" value="Unassembled WGS sequence"/>
</dbReference>
<name>A0A401ZB18_9CHLR</name>
<dbReference type="GO" id="GO:0016987">
    <property type="term" value="F:sigma factor activity"/>
    <property type="evidence" value="ECO:0007669"/>
    <property type="project" value="UniProtKB-KW"/>
</dbReference>
<dbReference type="SUPFAM" id="SSF88659">
    <property type="entry name" value="Sigma3 and sigma4 domains of RNA polymerase sigma factors"/>
    <property type="match status" value="1"/>
</dbReference>
<evidence type="ECO:0000256" key="4">
    <source>
        <dbReference type="ARBA" id="ARBA00023125"/>
    </source>
</evidence>
<protein>
    <submittedName>
        <fullName evidence="9">RNA polymerase sigma factor</fullName>
    </submittedName>
</protein>
<dbReference type="SUPFAM" id="SSF88946">
    <property type="entry name" value="Sigma2 domain of RNA polymerase sigma factors"/>
    <property type="match status" value="1"/>
</dbReference>
<dbReference type="Gene3D" id="1.10.10.10">
    <property type="entry name" value="Winged helix-like DNA-binding domain superfamily/Winged helix DNA-binding domain"/>
    <property type="match status" value="1"/>
</dbReference>
<feature type="domain" description="RNA polymerase sigma-70 region 4" evidence="8">
    <location>
        <begin position="157"/>
        <end position="205"/>
    </location>
</feature>
<evidence type="ECO:0000256" key="2">
    <source>
        <dbReference type="ARBA" id="ARBA00023015"/>
    </source>
</evidence>
<feature type="region of interest" description="Disordered" evidence="6">
    <location>
        <begin position="208"/>
        <end position="232"/>
    </location>
</feature>
<keyword evidence="5" id="KW-0804">Transcription</keyword>
<keyword evidence="2" id="KW-0805">Transcription regulation</keyword>
<comment type="caution">
    <text evidence="9">The sequence shown here is derived from an EMBL/GenBank/DDBJ whole genome shotgun (WGS) entry which is preliminary data.</text>
</comment>
<dbReference type="Gene3D" id="1.10.1740.10">
    <property type="match status" value="1"/>
</dbReference>
<dbReference type="EMBL" id="BIFQ01000001">
    <property type="protein sequence ID" value="GCE04074.1"/>
    <property type="molecule type" value="Genomic_DNA"/>
</dbReference>
<dbReference type="InterPro" id="IPR007627">
    <property type="entry name" value="RNA_pol_sigma70_r2"/>
</dbReference>
<dbReference type="InterPro" id="IPR013325">
    <property type="entry name" value="RNA_pol_sigma_r2"/>
</dbReference>
<dbReference type="Pfam" id="PF04545">
    <property type="entry name" value="Sigma70_r4"/>
    <property type="match status" value="1"/>
</dbReference>
<keyword evidence="10" id="KW-1185">Reference proteome</keyword>
<dbReference type="InterPro" id="IPR007630">
    <property type="entry name" value="RNA_pol_sigma70_r4"/>
</dbReference>
<sequence length="232" mass="26143">MFFRSRSPDMANSDGEAQQPAFEQTLYQAKQGDGDAISALYRQFLPAIFGYIAARVPEKSLAEDLTSEVFLKMIEGLQQVRATNETGFAAWLLQISRVTIAGYYRGQARQPEPVSLTPMDKDATWHDGIGELPDNHPATDPVYQFEQRDEWRSVVQAMNTLTEEQRQVIVGRLIIGYDVATVAEMIGKKANAVKALQFRALQSLQRALNPQPKTKQAKKQHPGKWQHQEVKP</sequence>